<dbReference type="RefSeq" id="WP_072272637.1">
    <property type="nucleotide sequence ID" value="NZ_CCXW01000001.1"/>
</dbReference>
<accession>A0AAN2TS14</accession>
<reference evidence="1 2" key="1">
    <citation type="journal article" date="2014" name="Genome Announc.">
        <title>Genome Sequence of Bacillus simplex Strain P558, Isolated from a Human Fecal Sample.</title>
        <authorList>
            <person name="Croce O."/>
            <person name="Hugon P."/>
            <person name="Lagier J.C."/>
            <person name="Bibi F."/>
            <person name="Robert C."/>
            <person name="Azhar E.I."/>
            <person name="Raoult D."/>
            <person name="Fournier P.E."/>
        </authorList>
    </citation>
    <scope>NUCLEOTIDE SEQUENCE [LARGE SCALE GENOMIC DNA]</scope>
    <source>
        <strain evidence="1 2">P558</strain>
    </source>
</reference>
<organism evidence="1 2">
    <name type="scientific">Peribacillus simplex</name>
    <dbReference type="NCBI Taxonomy" id="1478"/>
    <lineage>
        <taxon>Bacteria</taxon>
        <taxon>Bacillati</taxon>
        <taxon>Bacillota</taxon>
        <taxon>Bacilli</taxon>
        <taxon>Bacillales</taxon>
        <taxon>Bacillaceae</taxon>
        <taxon>Peribacillus</taxon>
    </lineage>
</organism>
<evidence type="ECO:0000313" key="2">
    <source>
        <dbReference type="Proteomes" id="UP000182110"/>
    </source>
</evidence>
<name>A0AAN2TS14_9BACI</name>
<comment type="caution">
    <text evidence="1">The sequence shown here is derived from an EMBL/GenBank/DDBJ whole genome shotgun (WGS) entry which is preliminary data.</text>
</comment>
<protein>
    <submittedName>
        <fullName evidence="1">Uncharacterized protein</fullName>
    </submittedName>
</protein>
<sequence length="86" mass="9465">MNMGLDLGITHPKSVSSALTVILKKKHDGSCECSMHKDKKEGKCQIHKQKKCKCRDGGNNGRTVVDFQYDVARPNVFLGAGLADIY</sequence>
<dbReference type="EMBL" id="CCXW01000001">
    <property type="protein sequence ID" value="CEG31493.1"/>
    <property type="molecule type" value="Genomic_DNA"/>
</dbReference>
<gene>
    <name evidence="1" type="ORF">BN1180_01637</name>
</gene>
<proteinExistence type="predicted"/>
<evidence type="ECO:0000313" key="1">
    <source>
        <dbReference type="EMBL" id="CEG31493.1"/>
    </source>
</evidence>
<dbReference type="AlphaFoldDB" id="A0AAN2TS14"/>
<keyword evidence="2" id="KW-1185">Reference proteome</keyword>
<dbReference type="Proteomes" id="UP000182110">
    <property type="component" value="Unassembled WGS sequence"/>
</dbReference>